<protein>
    <submittedName>
        <fullName evidence="2">Amidohydrolase</fullName>
    </submittedName>
</protein>
<comment type="caution">
    <text evidence="2">The sequence shown here is derived from an EMBL/GenBank/DDBJ whole genome shotgun (WGS) entry which is preliminary data.</text>
</comment>
<reference evidence="2 3" key="1">
    <citation type="submission" date="2024-02" db="EMBL/GenBank/DDBJ databases">
        <title>Full genome sequence of Nocardioides kribbensis.</title>
        <authorList>
            <person name="Poletto B.L."/>
            <person name="Silva G."/>
            <person name="Galante D."/>
            <person name="Campos K.R."/>
            <person name="Santos M.B.N."/>
            <person name="Sacchi C.T."/>
        </authorList>
    </citation>
    <scope>NUCLEOTIDE SEQUENCE [LARGE SCALE GENOMIC DNA]</scope>
    <source>
        <strain evidence="2 3">O4R</strain>
    </source>
</reference>
<evidence type="ECO:0000313" key="2">
    <source>
        <dbReference type="EMBL" id="MEQ7846003.1"/>
    </source>
</evidence>
<dbReference type="Gene3D" id="3.30.70.360">
    <property type="match status" value="1"/>
</dbReference>
<dbReference type="InterPro" id="IPR011650">
    <property type="entry name" value="Peptidase_M20_dimer"/>
</dbReference>
<evidence type="ECO:0000259" key="1">
    <source>
        <dbReference type="Pfam" id="PF07687"/>
    </source>
</evidence>
<organism evidence="2 3">
    <name type="scientific">Nocardioides kribbensis</name>
    <dbReference type="NCBI Taxonomy" id="305517"/>
    <lineage>
        <taxon>Bacteria</taxon>
        <taxon>Bacillati</taxon>
        <taxon>Actinomycetota</taxon>
        <taxon>Actinomycetes</taxon>
        <taxon>Propionibacteriales</taxon>
        <taxon>Nocardioidaceae</taxon>
        <taxon>Nocardioides</taxon>
    </lineage>
</organism>
<accession>A0ABV1NU32</accession>
<dbReference type="Pfam" id="PF01546">
    <property type="entry name" value="Peptidase_M20"/>
    <property type="match status" value="1"/>
</dbReference>
<dbReference type="Proteomes" id="UP001482520">
    <property type="component" value="Unassembled WGS sequence"/>
</dbReference>
<dbReference type="PIRSF" id="PIRSF005962">
    <property type="entry name" value="Pept_M20D_amidohydro"/>
    <property type="match status" value="1"/>
</dbReference>
<keyword evidence="3" id="KW-1185">Reference proteome</keyword>
<feature type="domain" description="Peptidase M20 dimerisation" evidence="1">
    <location>
        <begin position="200"/>
        <end position="294"/>
    </location>
</feature>
<dbReference type="EMBL" id="JBEGDP010000001">
    <property type="protein sequence ID" value="MEQ7846003.1"/>
    <property type="molecule type" value="Genomic_DNA"/>
</dbReference>
<dbReference type="InterPro" id="IPR036264">
    <property type="entry name" value="Bact_exopeptidase_dim_dom"/>
</dbReference>
<name>A0ABV1NU32_9ACTN</name>
<gene>
    <name evidence="2" type="ORF">V6R90_01840</name>
</gene>
<dbReference type="PANTHER" id="PTHR11014:SF63">
    <property type="entry name" value="METALLOPEPTIDASE, PUTATIVE (AFU_ORTHOLOGUE AFUA_6G09600)-RELATED"/>
    <property type="match status" value="1"/>
</dbReference>
<dbReference type="InterPro" id="IPR017439">
    <property type="entry name" value="Amidohydrolase"/>
</dbReference>
<dbReference type="Pfam" id="PF07687">
    <property type="entry name" value="M20_dimer"/>
    <property type="match status" value="1"/>
</dbReference>
<dbReference type="InterPro" id="IPR002933">
    <property type="entry name" value="Peptidase_M20"/>
</dbReference>
<dbReference type="RefSeq" id="WP_056863868.1">
    <property type="nucleotide sequence ID" value="NZ_BAAAMM010000001.1"/>
</dbReference>
<evidence type="ECO:0000313" key="3">
    <source>
        <dbReference type="Proteomes" id="UP001482520"/>
    </source>
</evidence>
<dbReference type="SUPFAM" id="SSF55031">
    <property type="entry name" value="Bacterial exopeptidase dimerisation domain"/>
    <property type="match status" value="1"/>
</dbReference>
<dbReference type="NCBIfam" id="TIGR01891">
    <property type="entry name" value="amidohydrolases"/>
    <property type="match status" value="1"/>
</dbReference>
<dbReference type="SUPFAM" id="SSF53187">
    <property type="entry name" value="Zn-dependent exopeptidases"/>
    <property type="match status" value="1"/>
</dbReference>
<dbReference type="Gene3D" id="3.40.630.10">
    <property type="entry name" value="Zn peptidases"/>
    <property type="match status" value="1"/>
</dbReference>
<dbReference type="PANTHER" id="PTHR11014">
    <property type="entry name" value="PEPTIDASE M20 FAMILY MEMBER"/>
    <property type="match status" value="1"/>
</dbReference>
<proteinExistence type="predicted"/>
<sequence>MSSDGPTAPTTASAVIAASVAAHRDALVALRRDLHAHPELSWAETRTTEVVAARVAAAGWEVELLPQTGLVAELGPDDGEPAVGLRADLDALPVQEDTGHDWASTTPGVAHACGHDVHTTSLVGAALALAEVHRAGLLPGRVRLFFQPAEEVMPGGALHLMKLGRLDGLSRAFALHCDPAVDVGQVGLRLGALTSATDKVEIRLRGTGGHTSRPHLTGDLTFALAKIVTELPAILSRRLDPRAGVSVVWGIVNAGSAANVIPGRGLVAGTIRIRDAVAWADCEKLVREVVHDVVRPYGVTADLDYQRGVPPVVNEASAHHVLTGAVHDVLGPEAEVLAPQSLGGEDFGWYLDRVPGAMLRLGTRTPGGPTYDLHQGNLQVDERAIGVGATMLAEAAVRSLVTDR</sequence>